<evidence type="ECO:0000256" key="9">
    <source>
        <dbReference type="ARBA" id="ARBA00023002"/>
    </source>
</evidence>
<accession>A0A5C4R8K4</accession>
<feature type="transmembrane region" description="Helical" evidence="13">
    <location>
        <begin position="185"/>
        <end position="207"/>
    </location>
</feature>
<dbReference type="InterPro" id="IPR017938">
    <property type="entry name" value="Riboflavin_synthase-like_b-brl"/>
</dbReference>
<keyword evidence="8 13" id="KW-1133">Transmembrane helix</keyword>
<dbReference type="GO" id="GO:0016020">
    <property type="term" value="C:membrane"/>
    <property type="evidence" value="ECO:0007669"/>
    <property type="project" value="UniProtKB-SubCell"/>
</dbReference>
<dbReference type="Gene3D" id="3.40.50.80">
    <property type="entry name" value="Nucleotide-binding domain of ferredoxin-NADP reductase (FNR) module"/>
    <property type="match status" value="1"/>
</dbReference>
<evidence type="ECO:0000256" key="3">
    <source>
        <dbReference type="ARBA" id="ARBA00022630"/>
    </source>
</evidence>
<keyword evidence="5" id="KW-0001">2Fe-2S</keyword>
<dbReference type="GO" id="GO:0051537">
    <property type="term" value="F:2 iron, 2 sulfur cluster binding"/>
    <property type="evidence" value="ECO:0007669"/>
    <property type="project" value="UniProtKB-KW"/>
</dbReference>
<keyword evidence="12 13" id="KW-0472">Membrane</keyword>
<evidence type="ECO:0000256" key="10">
    <source>
        <dbReference type="ARBA" id="ARBA00023004"/>
    </source>
</evidence>
<dbReference type="SFLD" id="SFLDS00052">
    <property type="entry name" value="Ferric_Reductase_Domain"/>
    <property type="match status" value="1"/>
</dbReference>
<dbReference type="AlphaFoldDB" id="A0A5C4R8K4"/>
<dbReference type="Pfam" id="PF00175">
    <property type="entry name" value="NAD_binding_1"/>
    <property type="match status" value="1"/>
</dbReference>
<evidence type="ECO:0000256" key="1">
    <source>
        <dbReference type="ARBA" id="ARBA00001974"/>
    </source>
</evidence>
<feature type="transmembrane region" description="Helical" evidence="13">
    <location>
        <begin position="219"/>
        <end position="239"/>
    </location>
</feature>
<feature type="transmembrane region" description="Helical" evidence="13">
    <location>
        <begin position="155"/>
        <end position="173"/>
    </location>
</feature>
<comment type="subcellular location">
    <subcellularLocation>
        <location evidence="2">Membrane</location>
        <topology evidence="2">Multi-pass membrane protein</topology>
    </subcellularLocation>
</comment>
<dbReference type="Pfam" id="PF01794">
    <property type="entry name" value="Ferric_reduct"/>
    <property type="match status" value="1"/>
</dbReference>
<dbReference type="InterPro" id="IPR017927">
    <property type="entry name" value="FAD-bd_FR_type"/>
</dbReference>
<comment type="cofactor">
    <cofactor evidence="1">
        <name>FAD</name>
        <dbReference type="ChEBI" id="CHEBI:57692"/>
    </cofactor>
</comment>
<keyword evidence="9" id="KW-0560">Oxidoreductase</keyword>
<comment type="caution">
    <text evidence="15">The sequence shown here is derived from an EMBL/GenBank/DDBJ whole genome shotgun (WGS) entry which is preliminary data.</text>
</comment>
<feature type="transmembrane region" description="Helical" evidence="13">
    <location>
        <begin position="48"/>
        <end position="69"/>
    </location>
</feature>
<evidence type="ECO:0000259" key="14">
    <source>
        <dbReference type="PROSITE" id="PS51384"/>
    </source>
</evidence>
<protein>
    <submittedName>
        <fullName evidence="15">Oxidoreductase</fullName>
    </submittedName>
</protein>
<evidence type="ECO:0000256" key="8">
    <source>
        <dbReference type="ARBA" id="ARBA00022989"/>
    </source>
</evidence>
<evidence type="ECO:0000256" key="13">
    <source>
        <dbReference type="SAM" id="Phobius"/>
    </source>
</evidence>
<reference evidence="15 16" key="1">
    <citation type="submission" date="2019-06" db="EMBL/GenBank/DDBJ databases">
        <authorList>
            <person name="Li J."/>
        </authorList>
    </citation>
    <scope>NUCLEOTIDE SEQUENCE [LARGE SCALE GENOMIC DNA]</scope>
    <source>
        <strain evidence="15 16">CGMCC 1.8012</strain>
    </source>
</reference>
<dbReference type="GO" id="GO:0046872">
    <property type="term" value="F:metal ion binding"/>
    <property type="evidence" value="ECO:0007669"/>
    <property type="project" value="UniProtKB-KW"/>
</dbReference>
<dbReference type="PRINTS" id="PR00406">
    <property type="entry name" value="CYTB5RDTASE"/>
</dbReference>
<keyword evidence="4 13" id="KW-0812">Transmembrane</keyword>
<evidence type="ECO:0000313" key="15">
    <source>
        <dbReference type="EMBL" id="TNH40316.1"/>
    </source>
</evidence>
<keyword evidence="11" id="KW-0411">Iron-sulfur</keyword>
<dbReference type="PANTHER" id="PTHR47354">
    <property type="entry name" value="NADH OXIDOREDUCTASE HCR"/>
    <property type="match status" value="1"/>
</dbReference>
<evidence type="ECO:0000256" key="2">
    <source>
        <dbReference type="ARBA" id="ARBA00004141"/>
    </source>
</evidence>
<dbReference type="PROSITE" id="PS51384">
    <property type="entry name" value="FAD_FR"/>
    <property type="match status" value="1"/>
</dbReference>
<dbReference type="SUPFAM" id="SSF63380">
    <property type="entry name" value="Riboflavin synthase domain-like"/>
    <property type="match status" value="1"/>
</dbReference>
<keyword evidence="3" id="KW-0285">Flavoprotein</keyword>
<dbReference type="PANTHER" id="PTHR47354:SF8">
    <property type="entry name" value="1,2-PHENYLACETYL-COA EPOXIDASE, SUBUNIT E"/>
    <property type="match status" value="1"/>
</dbReference>
<name>A0A5C4R8K4_9RHOB</name>
<evidence type="ECO:0000256" key="5">
    <source>
        <dbReference type="ARBA" id="ARBA00022714"/>
    </source>
</evidence>
<evidence type="ECO:0000256" key="11">
    <source>
        <dbReference type="ARBA" id="ARBA00023014"/>
    </source>
</evidence>
<dbReference type="GO" id="GO:0050660">
    <property type="term" value="F:flavin adenine dinucleotide binding"/>
    <property type="evidence" value="ECO:0007669"/>
    <property type="project" value="TreeGrafter"/>
</dbReference>
<feature type="domain" description="FAD-binding FR-type" evidence="14">
    <location>
        <begin position="244"/>
        <end position="345"/>
    </location>
</feature>
<feature type="transmembrane region" description="Helical" evidence="13">
    <location>
        <begin position="121"/>
        <end position="140"/>
    </location>
</feature>
<evidence type="ECO:0000256" key="7">
    <source>
        <dbReference type="ARBA" id="ARBA00022827"/>
    </source>
</evidence>
<evidence type="ECO:0000256" key="6">
    <source>
        <dbReference type="ARBA" id="ARBA00022723"/>
    </source>
</evidence>
<keyword evidence="7" id="KW-0274">FAD</keyword>
<dbReference type="Proteomes" id="UP000304880">
    <property type="component" value="Unassembled WGS sequence"/>
</dbReference>
<dbReference type="InterPro" id="IPR050415">
    <property type="entry name" value="MRET"/>
</dbReference>
<keyword evidence="16" id="KW-1185">Reference proteome</keyword>
<organism evidence="15 16">
    <name type="scientific">Paracoccus haeundaensis</name>
    <dbReference type="NCBI Taxonomy" id="225362"/>
    <lineage>
        <taxon>Bacteria</taxon>
        <taxon>Pseudomonadati</taxon>
        <taxon>Pseudomonadota</taxon>
        <taxon>Alphaproteobacteria</taxon>
        <taxon>Rhodobacterales</taxon>
        <taxon>Paracoccaceae</taxon>
        <taxon>Paracoccus</taxon>
    </lineage>
</organism>
<proteinExistence type="predicted"/>
<dbReference type="InterPro" id="IPR039261">
    <property type="entry name" value="FNR_nucleotide-bd"/>
</dbReference>
<evidence type="ECO:0000256" key="12">
    <source>
        <dbReference type="ARBA" id="ARBA00023136"/>
    </source>
</evidence>
<evidence type="ECO:0000256" key="4">
    <source>
        <dbReference type="ARBA" id="ARBA00022692"/>
    </source>
</evidence>
<sequence>MACAPGSMQAFGTACKRWRWPPMTVAPSQNPDAHIRPGDRTGAVRLQAAVWIMLALAALILPFAVILAGDPPRDAAFTQTMAFGLGFGALALVGLQFALTGRLKPLLRPFGADIIPVFHRFLSWGAVALMLGHFAMMYIWHKDDMGVLNPLKADPYMTAGRVALVCFGAMVITSEFRKRLRLDYLWWRYLHVGLALTGFAAAIWHVLGAGHFTGADGTQGLWLAITLAWVGLIAYTRLLRPWRQSRNPWRVIENRDEGDGIRTLILRPEGRALRNWRPGQFAWLAVGGTPYSLREHPFSISTAPDKGPDISFSIKPLGDDSRRLSRTPVGSVAWIDGPYGVFTIDREAHAQGFVMIAGGVGITPILANLHALQARRDPRTIHLLYANKDWDDVPFRDQLARIAQDIDLRVTHVIEEPPEPWDTGGHVAVKGRIDAAMLDQVLPDRTRHWPHMMCGPAPMLAAIRAGLAGRGTPLSAIHAEIFEMV</sequence>
<evidence type="ECO:0000313" key="16">
    <source>
        <dbReference type="Proteomes" id="UP000304880"/>
    </source>
</evidence>
<feature type="transmembrane region" description="Helical" evidence="13">
    <location>
        <begin position="81"/>
        <end position="100"/>
    </location>
</feature>
<dbReference type="SUPFAM" id="SSF52343">
    <property type="entry name" value="Ferredoxin reductase-like, C-terminal NADP-linked domain"/>
    <property type="match status" value="1"/>
</dbReference>
<keyword evidence="10" id="KW-0408">Iron</keyword>
<dbReference type="Gene3D" id="2.40.30.10">
    <property type="entry name" value="Translation factors"/>
    <property type="match status" value="1"/>
</dbReference>
<dbReference type="GO" id="GO:0016491">
    <property type="term" value="F:oxidoreductase activity"/>
    <property type="evidence" value="ECO:0007669"/>
    <property type="project" value="UniProtKB-KW"/>
</dbReference>
<gene>
    <name evidence="15" type="ORF">FHD67_05440</name>
</gene>
<dbReference type="CDD" id="cd06198">
    <property type="entry name" value="FNR_like_3"/>
    <property type="match status" value="1"/>
</dbReference>
<dbReference type="InterPro" id="IPR001433">
    <property type="entry name" value="OxRdtase_FAD/NAD-bd"/>
</dbReference>
<keyword evidence="6" id="KW-0479">Metal-binding</keyword>
<dbReference type="SFLD" id="SFLDG01168">
    <property type="entry name" value="Ferric_reductase_subgroup_(FRE"/>
    <property type="match status" value="1"/>
</dbReference>
<dbReference type="InterPro" id="IPR013130">
    <property type="entry name" value="Fe3_Rdtase_TM_dom"/>
</dbReference>
<dbReference type="EMBL" id="VDDC01000009">
    <property type="protein sequence ID" value="TNH40316.1"/>
    <property type="molecule type" value="Genomic_DNA"/>
</dbReference>